<comment type="caution">
    <text evidence="1">The sequence shown here is derived from an EMBL/GenBank/DDBJ whole genome shotgun (WGS) entry which is preliminary data.</text>
</comment>
<sequence>MHSRSGLAQCSEGRPAGLFAATRGGGASAVDGLHRRRGRCVRFGSTWRLVRLPRHPLRCIGEH</sequence>
<protein>
    <submittedName>
        <fullName evidence="1">Uncharacterized protein</fullName>
    </submittedName>
</protein>
<dbReference type="Proteomes" id="UP001500493">
    <property type="component" value="Unassembled WGS sequence"/>
</dbReference>
<proteinExistence type="predicted"/>
<dbReference type="EMBL" id="JBAMZJ010000001">
    <property type="protein sequence ID" value="KAL0531910.1"/>
    <property type="molecule type" value="Genomic_DNA"/>
</dbReference>
<accession>A0AAW3CB08</accession>
<gene>
    <name evidence="1" type="ORF">Q4I32_000423</name>
</gene>
<name>A0AAW3CB08_9TRYP</name>
<organism evidence="1 2">
    <name type="scientific">Leishmania shawi</name>
    <dbReference type="NCBI Taxonomy" id="5680"/>
    <lineage>
        <taxon>Eukaryota</taxon>
        <taxon>Discoba</taxon>
        <taxon>Euglenozoa</taxon>
        <taxon>Kinetoplastea</taxon>
        <taxon>Metakinetoplastina</taxon>
        <taxon>Trypanosomatida</taxon>
        <taxon>Trypanosomatidae</taxon>
        <taxon>Leishmaniinae</taxon>
        <taxon>Leishmania</taxon>
        <taxon>Leishmania guyanensis species complex</taxon>
    </lineage>
</organism>
<dbReference type="AlphaFoldDB" id="A0AAW3CB08"/>
<evidence type="ECO:0000313" key="1">
    <source>
        <dbReference type="EMBL" id="KAL0531910.1"/>
    </source>
</evidence>
<reference evidence="1" key="1">
    <citation type="submission" date="2024-02" db="EMBL/GenBank/DDBJ databases">
        <title>FIRST GENOME SEQUENCES OF Leishmania (Viannia) shawi, Leishmania (Viannia) lindenbergi AND Leishmania (Viannia) utingensis.</title>
        <authorList>
            <person name="Resadore F."/>
            <person name="Custodio M.G.F."/>
            <person name="Boite M.C."/>
            <person name="Cupolillo E."/>
            <person name="Ferreira G.E.M."/>
        </authorList>
    </citation>
    <scope>NUCLEOTIDE SEQUENCE</scope>
    <source>
        <strain evidence="1">MHOM/BR/2013/18 LTA MLF</strain>
    </source>
</reference>
<evidence type="ECO:0000313" key="2">
    <source>
        <dbReference type="Proteomes" id="UP001500493"/>
    </source>
</evidence>